<dbReference type="GO" id="GO:0030686">
    <property type="term" value="C:90S preribosome"/>
    <property type="evidence" value="ECO:0007669"/>
    <property type="project" value="TreeGrafter"/>
</dbReference>
<comment type="caution">
    <text evidence="2">The sequence shown here is derived from an EMBL/GenBank/DDBJ whole genome shotgun (WGS) entry which is preliminary data.</text>
</comment>
<reference evidence="2" key="1">
    <citation type="submission" date="2020-08" db="EMBL/GenBank/DDBJ databases">
        <title>Multicomponent nature underlies the extraordinary mechanical properties of spider dragline silk.</title>
        <authorList>
            <person name="Kono N."/>
            <person name="Nakamura H."/>
            <person name="Mori M."/>
            <person name="Yoshida Y."/>
            <person name="Ohtoshi R."/>
            <person name="Malay A.D."/>
            <person name="Moran D.A.P."/>
            <person name="Tomita M."/>
            <person name="Numata K."/>
            <person name="Arakawa K."/>
        </authorList>
    </citation>
    <scope>NUCLEOTIDE SEQUENCE</scope>
</reference>
<proteinExistence type="predicted"/>
<evidence type="ECO:0000313" key="3">
    <source>
        <dbReference type="Proteomes" id="UP000887159"/>
    </source>
</evidence>
<dbReference type="Proteomes" id="UP000887159">
    <property type="component" value="Unassembled WGS sequence"/>
</dbReference>
<accession>A0A8X6V9V9</accession>
<protein>
    <submittedName>
        <fullName evidence="2">Protein KRI1</fullName>
    </submittedName>
</protein>
<dbReference type="AlphaFoldDB" id="A0A8X6V9V9"/>
<feature type="region of interest" description="Disordered" evidence="1">
    <location>
        <begin position="1"/>
        <end position="28"/>
    </location>
</feature>
<dbReference type="AntiFam" id="ANF00012">
    <property type="entry name" value="tRNA translation"/>
</dbReference>
<dbReference type="PANTHER" id="PTHR14490:SF5">
    <property type="entry name" value="PROTEIN KRI1 HOMOLOG"/>
    <property type="match status" value="1"/>
</dbReference>
<evidence type="ECO:0000313" key="2">
    <source>
        <dbReference type="EMBL" id="GFX99768.1"/>
    </source>
</evidence>
<organism evidence="2 3">
    <name type="scientific">Trichonephila clavipes</name>
    <name type="common">Golden silk orbweaver</name>
    <name type="synonym">Nephila clavipes</name>
    <dbReference type="NCBI Taxonomy" id="2585209"/>
    <lineage>
        <taxon>Eukaryota</taxon>
        <taxon>Metazoa</taxon>
        <taxon>Ecdysozoa</taxon>
        <taxon>Arthropoda</taxon>
        <taxon>Chelicerata</taxon>
        <taxon>Arachnida</taxon>
        <taxon>Araneae</taxon>
        <taxon>Araneomorphae</taxon>
        <taxon>Entelegynae</taxon>
        <taxon>Araneoidea</taxon>
        <taxon>Nephilidae</taxon>
        <taxon>Trichonephila</taxon>
    </lineage>
</organism>
<name>A0A8X6V9V9_TRICX</name>
<dbReference type="GO" id="GO:0000447">
    <property type="term" value="P:endonucleolytic cleavage in ITS1 to separate SSU-rRNA from 5.8S rRNA and LSU-rRNA from tricistronic rRNA transcript (SSU-rRNA, 5.8S rRNA, LSU-rRNA)"/>
    <property type="evidence" value="ECO:0007669"/>
    <property type="project" value="TreeGrafter"/>
</dbReference>
<evidence type="ECO:0000256" key="1">
    <source>
        <dbReference type="SAM" id="MobiDB-lite"/>
    </source>
</evidence>
<gene>
    <name evidence="2" type="primary">KRI1</name>
    <name evidence="2" type="ORF">TNCV_258071</name>
</gene>
<dbReference type="EMBL" id="BMAU01021215">
    <property type="protein sequence ID" value="GFX99768.1"/>
    <property type="molecule type" value="Genomic_DNA"/>
</dbReference>
<dbReference type="InterPro" id="IPR018034">
    <property type="entry name" value="Kri1"/>
</dbReference>
<dbReference type="GO" id="GO:0005730">
    <property type="term" value="C:nucleolus"/>
    <property type="evidence" value="ECO:0007669"/>
    <property type="project" value="TreeGrafter"/>
</dbReference>
<keyword evidence="3" id="KW-1185">Reference proteome</keyword>
<sequence>MKLRDIPEDNGDDLFKVRTKTDAEKEKEEEDYKKWLETEKDMLYLNRYWNDPKLDEGEKFLKDYILNKRYIGDDQEDCIPTYNEITGDFDNLSEDEESIARQELFEHKYDGKTSAGAGIRTRDLRKFSPTLCQLGYRDL</sequence>
<dbReference type="PANTHER" id="PTHR14490">
    <property type="entry name" value="ZINC FINGER, ZZ TYPE"/>
    <property type="match status" value="1"/>
</dbReference>